<comment type="caution">
    <text evidence="2">The sequence shown here is derived from an EMBL/GenBank/DDBJ whole genome shotgun (WGS) entry which is preliminary data.</text>
</comment>
<accession>A0A8J2XWZ0</accession>
<dbReference type="SUPFAM" id="SSF49464">
    <property type="entry name" value="Carboxypeptidase regulatory domain-like"/>
    <property type="match status" value="1"/>
</dbReference>
<sequence>MSRFVLVAVALCLLVPPMAVAQPTNIHFRNTPLIKVLDSLQKLYPFDFYYCNRDVQFVRADLDIDGEDFPSVYKKLMADLPFRDTPVYKAGFYTVVLHHIDTLPLSGRIYDDQGEPQIKITVRNLRTKEMTTTDSLGGFELKPVVDSDTLDISGVSVEGKLVSIDGKRRITIVLHRRIRNMDAATVTRHYPNGFVDTGVTAASSPGAYSFMDSISLSRVVATNWEDHIAVGMSGLYSGVGTGNASNMIIRGLNSLVTHVAPTMVLDNFPYFASRGDLNPYDLSSVTLLKDEVAASGWGYVASGGVLVLTTPRGEYNTPFQVQLIENTTVTGAPDLHYIPRMSSTSYISAETLLFNRGYYNTTLNAANVAITPVVQILSEWGHHTLTDAQANTRLQQLAAVDPAATLRKYYYRSRVAQQLHLSLTGGCATRKYWFSLGYDQDPTDLIRNRYQRLTAHLAYTEQLIPKKLELSTIVQLTTINQRLNNPGALPVAYPYAVLADAAGDALPVAYKYNPGYLDTVGHGALPDWHYYPLTELHLANNRLSHLLFYGQSTLDYKLSSRLSLTLLYRYLKSHASLRDDHSKDGFFVHDLYNTNAQVNGPVVYSPIALEDILDRSDSVATEQNGRAQLLYSLSSRRGYQLKAYAGAEWTEQSTTGQTSRTYGYTNGDLSSFANYYSYLSLYSNAALTWRNLYSVYGAFRRDASNIVGVSGNRDWASFWSLGLSGELIRSTRQKAAFPPLLKVRITYGCDGNVPDRTGYLAIQSLGNNNYGALQSGIANPPEPGLQWEKTYMLNMGLDFALLRNKRNEAGRFSGSLDLFWKRSVNVLGNDTLPPSAGVAAFLVNNAILRGRGLDLVMNSVNIPGKWRWESRFLLSVAVDWISRYPLQPSSPASYVTGRFPMTGKPPSALYSYDWGGLNSQTGDPQGSLGHKVSTSYAALMNDQQGAFHYSGSYLPEVYGSLLNMVSWRQWNLSANIIFKAAYCFRRPSINYSQVIEGFSPGVKDYEWHWQAPGDEKHTSVPSFPIVVDANRDAFYQNSAVLITRGDQVRLQDLRISYTVGSSRTLAFRQLEIYAYAANLGILWRANHYGIDPDAANLGDLPVMRSYSLGVRANF</sequence>
<evidence type="ECO:0000313" key="3">
    <source>
        <dbReference type="Proteomes" id="UP000607559"/>
    </source>
</evidence>
<dbReference type="SUPFAM" id="SSF56935">
    <property type="entry name" value="Porins"/>
    <property type="match status" value="1"/>
</dbReference>
<dbReference type="Proteomes" id="UP000607559">
    <property type="component" value="Unassembled WGS sequence"/>
</dbReference>
<evidence type="ECO:0000256" key="1">
    <source>
        <dbReference type="SAM" id="SignalP"/>
    </source>
</evidence>
<dbReference type="EMBL" id="BMJC01000010">
    <property type="protein sequence ID" value="GGB26299.1"/>
    <property type="molecule type" value="Genomic_DNA"/>
</dbReference>
<evidence type="ECO:0000313" key="2">
    <source>
        <dbReference type="EMBL" id="GGB26299.1"/>
    </source>
</evidence>
<reference evidence="2" key="1">
    <citation type="journal article" date="2014" name="Int. J. Syst. Evol. Microbiol.">
        <title>Complete genome sequence of Corynebacterium casei LMG S-19264T (=DSM 44701T), isolated from a smear-ripened cheese.</title>
        <authorList>
            <consortium name="US DOE Joint Genome Institute (JGI-PGF)"/>
            <person name="Walter F."/>
            <person name="Albersmeier A."/>
            <person name="Kalinowski J."/>
            <person name="Ruckert C."/>
        </authorList>
    </citation>
    <scope>NUCLEOTIDE SEQUENCE</scope>
    <source>
        <strain evidence="2">CGMCC 1.15448</strain>
    </source>
</reference>
<evidence type="ECO:0008006" key="4">
    <source>
        <dbReference type="Google" id="ProtNLM"/>
    </source>
</evidence>
<organism evidence="2 3">
    <name type="scientific">Puia dinghuensis</name>
    <dbReference type="NCBI Taxonomy" id="1792502"/>
    <lineage>
        <taxon>Bacteria</taxon>
        <taxon>Pseudomonadati</taxon>
        <taxon>Bacteroidota</taxon>
        <taxon>Chitinophagia</taxon>
        <taxon>Chitinophagales</taxon>
        <taxon>Chitinophagaceae</taxon>
        <taxon>Puia</taxon>
    </lineage>
</organism>
<keyword evidence="1" id="KW-0732">Signal</keyword>
<proteinExistence type="predicted"/>
<feature type="chain" id="PRO_5035202946" description="SusC/RagA family TonB-linked outer membrane protein" evidence="1">
    <location>
        <begin position="22"/>
        <end position="1114"/>
    </location>
</feature>
<protein>
    <recommendedName>
        <fullName evidence="4">SusC/RagA family TonB-linked outer membrane protein</fullName>
    </recommendedName>
</protein>
<feature type="signal peptide" evidence="1">
    <location>
        <begin position="1"/>
        <end position="21"/>
    </location>
</feature>
<keyword evidence="3" id="KW-1185">Reference proteome</keyword>
<dbReference type="InterPro" id="IPR037066">
    <property type="entry name" value="Plug_dom_sf"/>
</dbReference>
<dbReference type="RefSeq" id="WP_188938329.1">
    <property type="nucleotide sequence ID" value="NZ_BMJC01000010.1"/>
</dbReference>
<name>A0A8J2XWZ0_9BACT</name>
<reference evidence="2" key="2">
    <citation type="submission" date="2020-09" db="EMBL/GenBank/DDBJ databases">
        <authorList>
            <person name="Sun Q."/>
            <person name="Zhou Y."/>
        </authorList>
    </citation>
    <scope>NUCLEOTIDE SEQUENCE</scope>
    <source>
        <strain evidence="2">CGMCC 1.15448</strain>
    </source>
</reference>
<dbReference type="AlphaFoldDB" id="A0A8J2XWZ0"/>
<dbReference type="InterPro" id="IPR008969">
    <property type="entry name" value="CarboxyPept-like_regulatory"/>
</dbReference>
<dbReference type="Gene3D" id="2.170.130.10">
    <property type="entry name" value="TonB-dependent receptor, plug domain"/>
    <property type="match status" value="1"/>
</dbReference>
<gene>
    <name evidence="2" type="ORF">GCM10011511_57810</name>
</gene>